<feature type="compositionally biased region" description="Low complexity" evidence="1">
    <location>
        <begin position="174"/>
        <end position="188"/>
    </location>
</feature>
<keyword evidence="3" id="KW-1185">Reference proteome</keyword>
<dbReference type="Proteomes" id="UP000634136">
    <property type="component" value="Unassembled WGS sequence"/>
</dbReference>
<organism evidence="2 3">
    <name type="scientific">Senna tora</name>
    <dbReference type="NCBI Taxonomy" id="362788"/>
    <lineage>
        <taxon>Eukaryota</taxon>
        <taxon>Viridiplantae</taxon>
        <taxon>Streptophyta</taxon>
        <taxon>Embryophyta</taxon>
        <taxon>Tracheophyta</taxon>
        <taxon>Spermatophyta</taxon>
        <taxon>Magnoliopsida</taxon>
        <taxon>eudicotyledons</taxon>
        <taxon>Gunneridae</taxon>
        <taxon>Pentapetalae</taxon>
        <taxon>rosids</taxon>
        <taxon>fabids</taxon>
        <taxon>Fabales</taxon>
        <taxon>Fabaceae</taxon>
        <taxon>Caesalpinioideae</taxon>
        <taxon>Cassia clade</taxon>
        <taxon>Senna</taxon>
    </lineage>
</organism>
<evidence type="ECO:0000313" key="3">
    <source>
        <dbReference type="Proteomes" id="UP000634136"/>
    </source>
</evidence>
<gene>
    <name evidence="2" type="ORF">G2W53_036910</name>
</gene>
<dbReference type="PANTHER" id="PTHR33593:SF2">
    <property type="entry name" value="ANKYRIN REPEAT_KH DOMAIN PROTEIN (DUF1442)"/>
    <property type="match status" value="1"/>
</dbReference>
<reference evidence="2" key="1">
    <citation type="submission" date="2020-09" db="EMBL/GenBank/DDBJ databases">
        <title>Genome-Enabled Discovery of Anthraquinone Biosynthesis in Senna tora.</title>
        <authorList>
            <person name="Kang S.-H."/>
            <person name="Pandey R.P."/>
            <person name="Lee C.-M."/>
            <person name="Sim J.-S."/>
            <person name="Jeong J.-T."/>
            <person name="Choi B.-S."/>
            <person name="Jung M."/>
            <person name="Ginzburg D."/>
            <person name="Zhao K."/>
            <person name="Won S.Y."/>
            <person name="Oh T.-J."/>
            <person name="Yu Y."/>
            <person name="Kim N.-H."/>
            <person name="Lee O.R."/>
            <person name="Lee T.-H."/>
            <person name="Bashyal P."/>
            <person name="Kim T.-S."/>
            <person name="Lee W.-H."/>
            <person name="Kawkins C."/>
            <person name="Kim C.-K."/>
            <person name="Kim J.S."/>
            <person name="Ahn B.O."/>
            <person name="Rhee S.Y."/>
            <person name="Sohng J.K."/>
        </authorList>
    </citation>
    <scope>NUCLEOTIDE SEQUENCE</scope>
    <source>
        <tissue evidence="2">Leaf</tissue>
    </source>
</reference>
<keyword evidence="2" id="KW-0808">Transferase</keyword>
<dbReference type="InterPro" id="IPR009902">
    <property type="entry name" value="DUF1442"/>
</dbReference>
<accession>A0A834SY96</accession>
<dbReference type="PANTHER" id="PTHR33593">
    <property type="entry name" value="DUF1442 FAMILY PROTEIN"/>
    <property type="match status" value="1"/>
</dbReference>
<dbReference type="Pfam" id="PF07279">
    <property type="entry name" value="DUF1442"/>
    <property type="match status" value="2"/>
</dbReference>
<dbReference type="AlphaFoldDB" id="A0A834SY96"/>
<evidence type="ECO:0000313" key="2">
    <source>
        <dbReference type="EMBL" id="KAF7810167.1"/>
    </source>
</evidence>
<dbReference type="InterPro" id="IPR029063">
    <property type="entry name" value="SAM-dependent_MTases_sf"/>
</dbReference>
<dbReference type="OrthoDB" id="685237at2759"/>
<evidence type="ECO:0000256" key="1">
    <source>
        <dbReference type="SAM" id="MobiDB-lite"/>
    </source>
</evidence>
<dbReference type="GO" id="GO:0008168">
    <property type="term" value="F:methyltransferase activity"/>
    <property type="evidence" value="ECO:0007669"/>
    <property type="project" value="UniProtKB-KW"/>
</dbReference>
<keyword evidence="2" id="KW-0489">Methyltransferase</keyword>
<dbReference type="EMBL" id="JAAIUW010000011">
    <property type="protein sequence ID" value="KAF7810167.1"/>
    <property type="molecule type" value="Genomic_DNA"/>
</dbReference>
<feature type="region of interest" description="Disordered" evidence="1">
    <location>
        <begin position="166"/>
        <end position="188"/>
    </location>
</feature>
<protein>
    <submittedName>
        <fullName evidence="2">S-adenosyl-L-methionine-dependent methyltransferase</fullName>
    </submittedName>
</protein>
<dbReference type="GO" id="GO:0032259">
    <property type="term" value="P:methylation"/>
    <property type="evidence" value="ECO:0007669"/>
    <property type="project" value="UniProtKB-KW"/>
</dbReference>
<comment type="caution">
    <text evidence="2">The sequence shown here is derived from an EMBL/GenBank/DDBJ whole genome shotgun (WGS) entry which is preliminary data.</text>
</comment>
<proteinExistence type="predicted"/>
<name>A0A834SY96_9FABA</name>
<sequence>MGLAIKIGYPKNTASKAYLDTVKSCAIFRESGVAEFVSAMAAGWKAQLIVETWSRGGAITTSIGLAVARAHAGGRHVCIVPDEESRSEYERMVSSTSAAAATEIVVGEAEEAMEDLAGVDFLVVDCRRKDFWRVLRVAKLSGKGGVLVCKNADSRTASRFRWRSVVEDQEEEGSSPSPSPSSSSSLSSSLSSRRVVRSVFLPVGKGLEIAHVSAAGGNSVAAAGKGRSGKRWIKHFDQRSGELHVIRR</sequence>
<dbReference type="Gene3D" id="3.40.50.150">
    <property type="entry name" value="Vaccinia Virus protein VP39"/>
    <property type="match status" value="1"/>
</dbReference>